<dbReference type="Pfam" id="PF01400">
    <property type="entry name" value="Astacin"/>
    <property type="match status" value="1"/>
</dbReference>
<dbReference type="SUPFAM" id="SSF55486">
    <property type="entry name" value="Metalloproteases ('zincins'), catalytic domain"/>
    <property type="match status" value="1"/>
</dbReference>
<dbReference type="PROSITE" id="PS50060">
    <property type="entry name" value="MAM_2"/>
    <property type="match status" value="1"/>
</dbReference>
<dbReference type="InterPro" id="IPR000998">
    <property type="entry name" value="MAM_dom"/>
</dbReference>
<accession>A0ABN8SN21</accession>
<feature type="binding site" evidence="1">
    <location>
        <position position="145"/>
    </location>
    <ligand>
        <name>Zn(2+)</name>
        <dbReference type="ChEBI" id="CHEBI:29105"/>
        <note>catalytic</note>
    </ligand>
</feature>
<dbReference type="PRINTS" id="PR00480">
    <property type="entry name" value="ASTACIN"/>
</dbReference>
<dbReference type="PROSITE" id="PS51864">
    <property type="entry name" value="ASTACIN"/>
    <property type="match status" value="1"/>
</dbReference>
<protein>
    <recommendedName>
        <fullName evidence="2">Metalloendopeptidase</fullName>
        <ecNumber evidence="2">3.4.24.-</ecNumber>
    </recommendedName>
</protein>
<feature type="domain" description="Peptidase M12A" evidence="4">
    <location>
        <begin position="45"/>
        <end position="236"/>
    </location>
</feature>
<dbReference type="Proteomes" id="UP001159427">
    <property type="component" value="Unassembled WGS sequence"/>
</dbReference>
<feature type="binding site" evidence="1">
    <location>
        <position position="139"/>
    </location>
    <ligand>
        <name>Zn(2+)</name>
        <dbReference type="ChEBI" id="CHEBI:29105"/>
        <note>catalytic</note>
    </ligand>
</feature>
<sequence>MFYCISFVKSIGVTDRTHHQDPILMHGAMDKITGKNSTKNRQKRNFFPPKRYRWNPDAIPYMLDKSLGVVGRKAFQAAVTDFEKYTCIRFIKHTNEKAYIWVHRGSGCFSATGKSGGKQPLSLGNGCTSKGVVIHELLHALGMMHEHCRADRDQFIRINFNNVRPKAKIEFQILKGYVLGEPYDFGSVTHYGFDFFSINPTIPTIVKLMPGGAQIGQREGFSPLDLRKINKFYNCKNYIKPVFTPEEKKLKIVSGNCNFEKGFCSWRNWKNKVDDQFDWEIGIANDPHPPAGKTYGQPYGKFIFFEPPKSYAEYISSGVLYSGFFNGSSCLRFYYHMSTGGCLRVFTKEKDSKRKNPYVLIWEKIGPQGNKWKKMKTSISGKDKLYEIYIEGIKTPDQMGFVAFDEVHLTQGRTCGYSDDNVSSVVYSPM</sequence>
<dbReference type="InterPro" id="IPR013320">
    <property type="entry name" value="ConA-like_dom_sf"/>
</dbReference>
<evidence type="ECO:0000256" key="1">
    <source>
        <dbReference type="PROSITE-ProRule" id="PRU01211"/>
    </source>
</evidence>
<keyword evidence="1 2" id="KW-0482">Metalloprotease</keyword>
<feature type="active site" evidence="1">
    <location>
        <position position="136"/>
    </location>
</feature>
<evidence type="ECO:0000259" key="3">
    <source>
        <dbReference type="PROSITE" id="PS50060"/>
    </source>
</evidence>
<dbReference type="Gene3D" id="2.60.120.200">
    <property type="match status" value="1"/>
</dbReference>
<keyword evidence="1 2" id="KW-0479">Metal-binding</keyword>
<name>A0ABN8SN21_9CNID</name>
<keyword evidence="1 2" id="KW-0862">Zinc</keyword>
<keyword evidence="1 2" id="KW-0645">Protease</keyword>
<dbReference type="InterPro" id="IPR006026">
    <property type="entry name" value="Peptidase_Metallo"/>
</dbReference>
<comment type="cofactor">
    <cofactor evidence="1 2">
        <name>Zn(2+)</name>
        <dbReference type="ChEBI" id="CHEBI:29105"/>
    </cofactor>
    <text evidence="1 2">Binds 1 zinc ion per subunit.</text>
</comment>
<evidence type="ECO:0000256" key="2">
    <source>
        <dbReference type="RuleBase" id="RU361183"/>
    </source>
</evidence>
<keyword evidence="6" id="KW-1185">Reference proteome</keyword>
<keyword evidence="1 2" id="KW-0378">Hydrolase</keyword>
<evidence type="ECO:0000313" key="5">
    <source>
        <dbReference type="EMBL" id="CAH3191650.1"/>
    </source>
</evidence>
<dbReference type="Gene3D" id="3.40.390.10">
    <property type="entry name" value="Collagenase (Catalytic Domain)"/>
    <property type="match status" value="1"/>
</dbReference>
<dbReference type="InterPro" id="IPR024079">
    <property type="entry name" value="MetalloPept_cat_dom_sf"/>
</dbReference>
<dbReference type="SMART" id="SM00137">
    <property type="entry name" value="MAM"/>
    <property type="match status" value="1"/>
</dbReference>
<evidence type="ECO:0000313" key="6">
    <source>
        <dbReference type="Proteomes" id="UP001159427"/>
    </source>
</evidence>
<dbReference type="PANTHER" id="PTHR10127:SF886">
    <property type="entry name" value="ASTACIN-LIKE METALLOENDOPEPTIDASE"/>
    <property type="match status" value="1"/>
</dbReference>
<comment type="caution">
    <text evidence="1">Lacks conserved residue(s) required for the propagation of feature annotation.</text>
</comment>
<dbReference type="CDD" id="cd06263">
    <property type="entry name" value="MAM"/>
    <property type="match status" value="1"/>
</dbReference>
<feature type="domain" description="MAM" evidence="3">
    <location>
        <begin position="255"/>
        <end position="417"/>
    </location>
</feature>
<dbReference type="InterPro" id="IPR001506">
    <property type="entry name" value="Peptidase_M12A"/>
</dbReference>
<dbReference type="Pfam" id="PF00629">
    <property type="entry name" value="MAM"/>
    <property type="match status" value="1"/>
</dbReference>
<dbReference type="CDD" id="cd04280">
    <property type="entry name" value="ZnMc_astacin_like"/>
    <property type="match status" value="1"/>
</dbReference>
<dbReference type="SUPFAM" id="SSF49899">
    <property type="entry name" value="Concanavalin A-like lectins/glucanases"/>
    <property type="match status" value="1"/>
</dbReference>
<proteinExistence type="predicted"/>
<organism evidence="5 6">
    <name type="scientific">Porites evermanni</name>
    <dbReference type="NCBI Taxonomy" id="104178"/>
    <lineage>
        <taxon>Eukaryota</taxon>
        <taxon>Metazoa</taxon>
        <taxon>Cnidaria</taxon>
        <taxon>Anthozoa</taxon>
        <taxon>Hexacorallia</taxon>
        <taxon>Scleractinia</taxon>
        <taxon>Fungiina</taxon>
        <taxon>Poritidae</taxon>
        <taxon>Porites</taxon>
    </lineage>
</organism>
<dbReference type="SMART" id="SM00235">
    <property type="entry name" value="ZnMc"/>
    <property type="match status" value="1"/>
</dbReference>
<comment type="caution">
    <text evidence="5">The sequence shown here is derived from an EMBL/GenBank/DDBJ whole genome shotgun (WGS) entry which is preliminary data.</text>
</comment>
<evidence type="ECO:0000259" key="4">
    <source>
        <dbReference type="PROSITE" id="PS51864"/>
    </source>
</evidence>
<reference evidence="5 6" key="1">
    <citation type="submission" date="2022-05" db="EMBL/GenBank/DDBJ databases">
        <authorList>
            <consortium name="Genoscope - CEA"/>
            <person name="William W."/>
        </authorList>
    </citation>
    <scope>NUCLEOTIDE SEQUENCE [LARGE SCALE GENOMIC DNA]</scope>
</reference>
<gene>
    <name evidence="5" type="ORF">PEVE_00022207</name>
</gene>
<dbReference type="PANTHER" id="PTHR10127">
    <property type="entry name" value="DISCOIDIN, CUB, EGF, LAMININ , AND ZINC METALLOPROTEASE DOMAIN CONTAINING"/>
    <property type="match status" value="1"/>
</dbReference>
<dbReference type="EMBL" id="CALNXI010002971">
    <property type="protein sequence ID" value="CAH3191650.1"/>
    <property type="molecule type" value="Genomic_DNA"/>
</dbReference>
<dbReference type="EC" id="3.4.24.-" evidence="2"/>
<feature type="binding site" evidence="1">
    <location>
        <position position="135"/>
    </location>
    <ligand>
        <name>Zn(2+)</name>
        <dbReference type="ChEBI" id="CHEBI:29105"/>
        <note>catalytic</note>
    </ligand>
</feature>
<dbReference type="InterPro" id="IPR034035">
    <property type="entry name" value="Astacin-like_dom"/>
</dbReference>